<keyword evidence="3" id="KW-1185">Reference proteome</keyword>
<reference evidence="2 3" key="1">
    <citation type="submission" date="2019-03" db="EMBL/GenBank/DDBJ databases">
        <title>First draft genome of Liparis tanakae, snailfish: a comprehensive survey of snailfish specific genes.</title>
        <authorList>
            <person name="Kim W."/>
            <person name="Song I."/>
            <person name="Jeong J.-H."/>
            <person name="Kim D."/>
            <person name="Kim S."/>
            <person name="Ryu S."/>
            <person name="Song J.Y."/>
            <person name="Lee S.K."/>
        </authorList>
    </citation>
    <scope>NUCLEOTIDE SEQUENCE [LARGE SCALE GENOMIC DNA]</scope>
    <source>
        <tissue evidence="2">Muscle</tissue>
    </source>
</reference>
<protein>
    <submittedName>
        <fullName evidence="2">Uncharacterized protein</fullName>
    </submittedName>
</protein>
<accession>A0A4Z2IBQ3</accession>
<dbReference type="AlphaFoldDB" id="A0A4Z2IBQ3"/>
<name>A0A4Z2IBQ3_9TELE</name>
<evidence type="ECO:0000313" key="2">
    <source>
        <dbReference type="EMBL" id="TNN75438.1"/>
    </source>
</evidence>
<dbReference type="Proteomes" id="UP000314294">
    <property type="component" value="Unassembled WGS sequence"/>
</dbReference>
<gene>
    <name evidence="2" type="ORF">EYF80_014250</name>
</gene>
<dbReference type="EMBL" id="SRLO01000103">
    <property type="protein sequence ID" value="TNN75438.1"/>
    <property type="molecule type" value="Genomic_DNA"/>
</dbReference>
<sequence>MNPDAHVDVDSGGVPDLPVGSGAEVNGEVEMRTWIPIYGAGPTLLQPAAGNTHGALLRYGVEADAGRRAEKTSISRLRFV</sequence>
<feature type="region of interest" description="Disordered" evidence="1">
    <location>
        <begin position="1"/>
        <end position="23"/>
    </location>
</feature>
<evidence type="ECO:0000313" key="3">
    <source>
        <dbReference type="Proteomes" id="UP000314294"/>
    </source>
</evidence>
<evidence type="ECO:0000256" key="1">
    <source>
        <dbReference type="SAM" id="MobiDB-lite"/>
    </source>
</evidence>
<organism evidence="2 3">
    <name type="scientific">Liparis tanakae</name>
    <name type="common">Tanaka's snailfish</name>
    <dbReference type="NCBI Taxonomy" id="230148"/>
    <lineage>
        <taxon>Eukaryota</taxon>
        <taxon>Metazoa</taxon>
        <taxon>Chordata</taxon>
        <taxon>Craniata</taxon>
        <taxon>Vertebrata</taxon>
        <taxon>Euteleostomi</taxon>
        <taxon>Actinopterygii</taxon>
        <taxon>Neopterygii</taxon>
        <taxon>Teleostei</taxon>
        <taxon>Neoteleostei</taxon>
        <taxon>Acanthomorphata</taxon>
        <taxon>Eupercaria</taxon>
        <taxon>Perciformes</taxon>
        <taxon>Cottioidei</taxon>
        <taxon>Cottales</taxon>
        <taxon>Liparidae</taxon>
        <taxon>Liparis</taxon>
    </lineage>
</organism>
<proteinExistence type="predicted"/>
<comment type="caution">
    <text evidence="2">The sequence shown here is derived from an EMBL/GenBank/DDBJ whole genome shotgun (WGS) entry which is preliminary data.</text>
</comment>